<dbReference type="InterPro" id="IPR006073">
    <property type="entry name" value="GTP-bd"/>
</dbReference>
<dbReference type="FunFam" id="1.10.150.300:FF:000001">
    <property type="entry name" value="Ribosome-binding ATPase YchF"/>
    <property type="match status" value="1"/>
</dbReference>
<dbReference type="EMBL" id="PFLX01000043">
    <property type="protein sequence ID" value="PIY90776.1"/>
    <property type="molecule type" value="Genomic_DNA"/>
</dbReference>
<protein>
    <submittedName>
        <fullName evidence="8">Redox-regulated ATPase YchF</fullName>
    </submittedName>
</protein>
<dbReference type="InterPro" id="IPR027417">
    <property type="entry name" value="P-loop_NTPase"/>
</dbReference>
<dbReference type="GO" id="GO:0005737">
    <property type="term" value="C:cytoplasm"/>
    <property type="evidence" value="ECO:0007669"/>
    <property type="project" value="TreeGrafter"/>
</dbReference>
<dbReference type="Pfam" id="PF01926">
    <property type="entry name" value="MMR_HSR1"/>
    <property type="match status" value="1"/>
</dbReference>
<dbReference type="PANTHER" id="PTHR23305">
    <property type="entry name" value="OBG GTPASE FAMILY"/>
    <property type="match status" value="1"/>
</dbReference>
<dbReference type="InterPro" id="IPR023192">
    <property type="entry name" value="TGS-like_dom_sf"/>
</dbReference>
<evidence type="ECO:0000259" key="7">
    <source>
        <dbReference type="PROSITE" id="PS51880"/>
    </source>
</evidence>
<keyword evidence="2" id="KW-0479">Metal-binding</keyword>
<dbReference type="InterPro" id="IPR004095">
    <property type="entry name" value="TGS"/>
</dbReference>
<reference evidence="9" key="1">
    <citation type="submission" date="2017-09" db="EMBL/GenBank/DDBJ databases">
        <title>Depth-based differentiation of microbial function through sediment-hosted aquifers and enrichment of novel symbionts in the deep terrestrial subsurface.</title>
        <authorList>
            <person name="Probst A.J."/>
            <person name="Ladd B."/>
            <person name="Jarett J.K."/>
            <person name="Geller-Mcgrath D.E."/>
            <person name="Sieber C.M.K."/>
            <person name="Emerson J.B."/>
            <person name="Anantharaman K."/>
            <person name="Thomas B.C."/>
            <person name="Malmstrom R."/>
            <person name="Stieglmeier M."/>
            <person name="Klingl A."/>
            <person name="Woyke T."/>
            <person name="Ryan C.M."/>
            <person name="Banfield J.F."/>
        </authorList>
    </citation>
    <scope>NUCLEOTIDE SEQUENCE [LARGE SCALE GENOMIC DNA]</scope>
</reference>
<dbReference type="InterPro" id="IPR004396">
    <property type="entry name" value="ATPase_YchF/OLA1"/>
</dbReference>
<dbReference type="Gene3D" id="3.10.20.30">
    <property type="match status" value="1"/>
</dbReference>
<evidence type="ECO:0000256" key="1">
    <source>
        <dbReference type="ARBA" id="ARBA00001946"/>
    </source>
</evidence>
<evidence type="ECO:0000256" key="2">
    <source>
        <dbReference type="ARBA" id="ARBA00022723"/>
    </source>
</evidence>
<dbReference type="PRINTS" id="PR00326">
    <property type="entry name" value="GTP1OBG"/>
</dbReference>
<dbReference type="Gene3D" id="3.40.50.300">
    <property type="entry name" value="P-loop containing nucleotide triphosphate hydrolases"/>
    <property type="match status" value="1"/>
</dbReference>
<dbReference type="AlphaFoldDB" id="A0A2M7R7K1"/>
<dbReference type="PANTHER" id="PTHR23305:SF18">
    <property type="entry name" value="OBG-TYPE G DOMAIN-CONTAINING PROTEIN"/>
    <property type="match status" value="1"/>
</dbReference>
<dbReference type="Pfam" id="PF06071">
    <property type="entry name" value="YchF-GTPase_C"/>
    <property type="match status" value="1"/>
</dbReference>
<keyword evidence="4" id="KW-0067">ATP-binding</keyword>
<dbReference type="InterPro" id="IPR041706">
    <property type="entry name" value="YchF_N"/>
</dbReference>
<dbReference type="GO" id="GO:0005524">
    <property type="term" value="F:ATP binding"/>
    <property type="evidence" value="ECO:0007669"/>
    <property type="project" value="UniProtKB-KW"/>
</dbReference>
<accession>A0A2M7R7K1</accession>
<evidence type="ECO:0000256" key="3">
    <source>
        <dbReference type="ARBA" id="ARBA00022741"/>
    </source>
</evidence>
<evidence type="ECO:0000256" key="4">
    <source>
        <dbReference type="ARBA" id="ARBA00022840"/>
    </source>
</evidence>
<proteinExistence type="predicted"/>
<dbReference type="InterPro" id="IPR013029">
    <property type="entry name" value="YchF_C"/>
</dbReference>
<dbReference type="InterPro" id="IPR012675">
    <property type="entry name" value="Beta-grasp_dom_sf"/>
</dbReference>
<organism evidence="8 9">
    <name type="scientific">Candidatus Nealsonbacteria bacterium CG_4_10_14_0_8_um_filter_35_10</name>
    <dbReference type="NCBI Taxonomy" id="1974683"/>
    <lineage>
        <taxon>Bacteria</taxon>
        <taxon>Candidatus Nealsoniibacteriota</taxon>
    </lineage>
</organism>
<dbReference type="InterPro" id="IPR012676">
    <property type="entry name" value="TGS-like"/>
</dbReference>
<dbReference type="Gene3D" id="1.10.150.300">
    <property type="entry name" value="TGS-like domain"/>
    <property type="match status" value="1"/>
</dbReference>
<dbReference type="GO" id="GO:0046872">
    <property type="term" value="F:metal ion binding"/>
    <property type="evidence" value="ECO:0007669"/>
    <property type="project" value="UniProtKB-KW"/>
</dbReference>
<dbReference type="PIRSF" id="PIRSF006641">
    <property type="entry name" value="CHP00092"/>
    <property type="match status" value="1"/>
</dbReference>
<dbReference type="InterPro" id="IPR031167">
    <property type="entry name" value="G_OBG"/>
</dbReference>
<dbReference type="CDD" id="cd01900">
    <property type="entry name" value="YchF"/>
    <property type="match status" value="1"/>
</dbReference>
<comment type="cofactor">
    <cofactor evidence="1">
        <name>Mg(2+)</name>
        <dbReference type="ChEBI" id="CHEBI:18420"/>
    </cofactor>
</comment>
<keyword evidence="3" id="KW-0547">Nucleotide-binding</keyword>
<evidence type="ECO:0000256" key="5">
    <source>
        <dbReference type="ARBA" id="ARBA00022842"/>
    </source>
</evidence>
<dbReference type="GO" id="GO:0016887">
    <property type="term" value="F:ATP hydrolysis activity"/>
    <property type="evidence" value="ECO:0007669"/>
    <property type="project" value="InterPro"/>
</dbReference>
<gene>
    <name evidence="8" type="ORF">COY72_01685</name>
</gene>
<evidence type="ECO:0000259" key="6">
    <source>
        <dbReference type="PROSITE" id="PS51710"/>
    </source>
</evidence>
<dbReference type="Proteomes" id="UP000230055">
    <property type="component" value="Unassembled WGS sequence"/>
</dbReference>
<feature type="domain" description="TGS" evidence="7">
    <location>
        <begin position="291"/>
        <end position="375"/>
    </location>
</feature>
<keyword evidence="5" id="KW-0460">Magnesium</keyword>
<feature type="domain" description="OBG-type G" evidence="6">
    <location>
        <begin position="3"/>
        <end position="274"/>
    </location>
</feature>
<dbReference type="PROSITE" id="PS51880">
    <property type="entry name" value="TGS"/>
    <property type="match status" value="1"/>
</dbReference>
<dbReference type="SUPFAM" id="SSF52540">
    <property type="entry name" value="P-loop containing nucleoside triphosphate hydrolases"/>
    <property type="match status" value="1"/>
</dbReference>
<name>A0A2M7R7K1_9BACT</name>
<sequence>MSFSIGIVGLPNVGKSTLFKALTRQRVDIAPYPFTTINPNIGKVFVPDERLEKIAQIIKPEKITPTTIEFIDIAGLVKGAHKGEGLGNQFLAQIRNCDAIVEVIRAFSTSAQGYGGPPATTPKAGSENREDKKLQYQLWELPNPERDLEIVEIELLMKDLETIDKILAKLEKEAKSGDKEKSKKFDLLKKIKENLVEGKKVSDISFSEEENSLIKEFQFLTQKPIIYLFNTDKSNEFKIDEKLKLKVDSQHLISNLKFEEEVSELSEREIEELKIKPFLDQLILTCYNTLNLITFFTIAGGKETRAWTIKKGVLAPEAGGKVHSDFEKKFIRAEITPWQKLIELGPWKKARELGQIKTVGRDYPVQDGDVIEFKI</sequence>
<dbReference type="SUPFAM" id="SSF81271">
    <property type="entry name" value="TGS-like"/>
    <property type="match status" value="1"/>
</dbReference>
<evidence type="ECO:0000313" key="8">
    <source>
        <dbReference type="EMBL" id="PIY90776.1"/>
    </source>
</evidence>
<dbReference type="FunFam" id="3.10.20.30:FF:000001">
    <property type="entry name" value="Ribosome-binding ATPase YchF"/>
    <property type="match status" value="1"/>
</dbReference>
<evidence type="ECO:0000313" key="9">
    <source>
        <dbReference type="Proteomes" id="UP000230055"/>
    </source>
</evidence>
<dbReference type="PROSITE" id="PS51710">
    <property type="entry name" value="G_OBG"/>
    <property type="match status" value="1"/>
</dbReference>
<comment type="caution">
    <text evidence="8">The sequence shown here is derived from an EMBL/GenBank/DDBJ whole genome shotgun (WGS) entry which is preliminary data.</text>
</comment>
<dbReference type="GO" id="GO:0005525">
    <property type="term" value="F:GTP binding"/>
    <property type="evidence" value="ECO:0007669"/>
    <property type="project" value="InterPro"/>
</dbReference>